<accession>A0A8T1TL84</accession>
<feature type="domain" description="Helitron helicase-like" evidence="2">
    <location>
        <begin position="68"/>
        <end position="134"/>
    </location>
</feature>
<sequence>MAPPREGNADVDRRLCLSNPLRTTSLVCYVDAERCNLVSDGTLHRCKQNKDDVRLDIRKTIVENTITASQYENDVASALLFMRYIDVFKSYILGIRGDGGGRMHCRPGLFGLVKAYFGMVETQGGGTLHAHFLVWLSECYPNSESIERGPREQERLEGAVGEIERSIEA</sequence>
<dbReference type="InterPro" id="IPR025476">
    <property type="entry name" value="Helitron_helicase-like"/>
</dbReference>
<organism evidence="3 4">
    <name type="scientific">Phytophthora cactorum</name>
    <dbReference type="NCBI Taxonomy" id="29920"/>
    <lineage>
        <taxon>Eukaryota</taxon>
        <taxon>Sar</taxon>
        <taxon>Stramenopiles</taxon>
        <taxon>Oomycota</taxon>
        <taxon>Peronosporomycetes</taxon>
        <taxon>Peronosporales</taxon>
        <taxon>Peronosporaceae</taxon>
        <taxon>Phytophthora</taxon>
    </lineage>
</organism>
<evidence type="ECO:0000259" key="2">
    <source>
        <dbReference type="Pfam" id="PF14214"/>
    </source>
</evidence>
<proteinExistence type="predicted"/>
<reference evidence="3" key="1">
    <citation type="submission" date="2021-01" db="EMBL/GenBank/DDBJ databases">
        <title>Phytophthora aleatoria, a newly-described species from Pinus radiata is distinct from Phytophthora cactorum isolates based on comparative genomics.</title>
        <authorList>
            <person name="Mcdougal R."/>
            <person name="Panda P."/>
            <person name="Williams N."/>
            <person name="Studholme D.J."/>
        </authorList>
    </citation>
    <scope>NUCLEOTIDE SEQUENCE</scope>
    <source>
        <strain evidence="3">NZFS 3830</strain>
    </source>
</reference>
<dbReference type="OrthoDB" id="126095at2759"/>
<feature type="region of interest" description="Disordered" evidence="1">
    <location>
        <begin position="145"/>
        <end position="169"/>
    </location>
</feature>
<protein>
    <recommendedName>
        <fullName evidence="2">Helitron helicase-like domain-containing protein</fullName>
    </recommendedName>
</protein>
<dbReference type="AlphaFoldDB" id="A0A8T1TL84"/>
<evidence type="ECO:0000313" key="4">
    <source>
        <dbReference type="Proteomes" id="UP000688947"/>
    </source>
</evidence>
<name>A0A8T1TL84_9STRA</name>
<dbReference type="Pfam" id="PF14214">
    <property type="entry name" value="Helitron_like_N"/>
    <property type="match status" value="1"/>
</dbReference>
<evidence type="ECO:0000313" key="3">
    <source>
        <dbReference type="EMBL" id="KAG6941870.1"/>
    </source>
</evidence>
<gene>
    <name evidence="3" type="ORF">JG687_00019395</name>
</gene>
<comment type="caution">
    <text evidence="3">The sequence shown here is derived from an EMBL/GenBank/DDBJ whole genome shotgun (WGS) entry which is preliminary data.</text>
</comment>
<evidence type="ECO:0000256" key="1">
    <source>
        <dbReference type="SAM" id="MobiDB-lite"/>
    </source>
</evidence>
<dbReference type="Proteomes" id="UP000688947">
    <property type="component" value="Unassembled WGS sequence"/>
</dbReference>
<dbReference type="EMBL" id="JAENGZ010003263">
    <property type="protein sequence ID" value="KAG6941870.1"/>
    <property type="molecule type" value="Genomic_DNA"/>
</dbReference>